<sequence length="29" mass="3475">MGRPQFYPKDRQEIALVPAIRALERYREA</sequence>
<evidence type="ECO:0000313" key="1">
    <source>
        <dbReference type="EMBL" id="CRP28488.1"/>
    </source>
</evidence>
<proteinExistence type="predicted"/>
<dbReference type="EMBL" id="CVVU01000214">
    <property type="protein sequence ID" value="CRP28488.1"/>
    <property type="molecule type" value="Genomic_DNA"/>
</dbReference>
<comment type="caution">
    <text evidence="1">The sequence shown here is derived from an EMBL/GenBank/DDBJ whole genome shotgun (WGS) entry which is preliminary data.</text>
</comment>
<dbReference type="AlphaFoldDB" id="A0A0D6FHC6"/>
<reference evidence="2" key="1">
    <citation type="submission" date="2015-06" db="EMBL/GenBank/DDBJ databases">
        <authorList>
            <person name="Radhakrishnan Rajesh"/>
            <person name="Underwood Anthony"/>
            <person name="Al-Shahib Ali"/>
        </authorList>
    </citation>
    <scope>NUCLEOTIDE SEQUENCE [LARGE SCALE GENOMIC DNA]</scope>
    <source>
        <strain evidence="2">P19_London_7_VIM_2_05_10</strain>
    </source>
</reference>
<evidence type="ECO:0000313" key="2">
    <source>
        <dbReference type="Proteomes" id="UP000045039"/>
    </source>
</evidence>
<dbReference type="Proteomes" id="UP000045039">
    <property type="component" value="Unassembled WGS sequence"/>
</dbReference>
<name>A0A0D6FHC6_PSEAI</name>
<organism evidence="1 2">
    <name type="scientific">Pseudomonas aeruginosa</name>
    <dbReference type="NCBI Taxonomy" id="287"/>
    <lineage>
        <taxon>Bacteria</taxon>
        <taxon>Pseudomonadati</taxon>
        <taxon>Pseudomonadota</taxon>
        <taxon>Gammaproteobacteria</taxon>
        <taxon>Pseudomonadales</taxon>
        <taxon>Pseudomonadaceae</taxon>
        <taxon>Pseudomonas</taxon>
    </lineage>
</organism>
<protein>
    <submittedName>
        <fullName evidence="1">Uncharacterized protein</fullName>
    </submittedName>
</protein>
<accession>A0A0D6FHC6</accession>
<gene>
    <name evidence="1" type="ORF">PAERUG_P19_London_7_VIM_2_05_10_03988</name>
</gene>